<evidence type="ECO:0000259" key="1">
    <source>
        <dbReference type="Pfam" id="PF03354"/>
    </source>
</evidence>
<feature type="domain" description="Terminase large subunit-like endonuclease" evidence="2">
    <location>
        <begin position="246"/>
        <end position="535"/>
    </location>
</feature>
<dbReference type="InterPro" id="IPR005021">
    <property type="entry name" value="Terminase_largesu-like"/>
</dbReference>
<comment type="caution">
    <text evidence="3">The sequence shown here is derived from an EMBL/GenBank/DDBJ whole genome shotgun (WGS) entry which is preliminary data.</text>
</comment>
<reference evidence="3 4" key="1">
    <citation type="submission" date="2018-05" db="EMBL/GenBank/DDBJ databases">
        <title>Acuticoccus sediminis sp. nov., isolated from deep-sea sediment of Indian Ocean.</title>
        <authorList>
            <person name="Liu X."/>
            <person name="Lai Q."/>
            <person name="Du Y."/>
            <person name="Sun F."/>
            <person name="Zhang X."/>
            <person name="Wang S."/>
            <person name="Shao Z."/>
        </authorList>
    </citation>
    <scope>NUCLEOTIDE SEQUENCE [LARGE SCALE GENOMIC DNA]</scope>
    <source>
        <strain evidence="3 4">PTG4-2</strain>
    </source>
</reference>
<dbReference type="Gene3D" id="3.40.50.300">
    <property type="entry name" value="P-loop containing nucleotide triphosphate hydrolases"/>
    <property type="match status" value="1"/>
</dbReference>
<evidence type="ECO:0000313" key="4">
    <source>
        <dbReference type="Proteomes" id="UP000249590"/>
    </source>
</evidence>
<dbReference type="InterPro" id="IPR046462">
    <property type="entry name" value="TerL_nuclease"/>
</dbReference>
<feature type="domain" description="Terminase large subunit-like ATPase" evidence="1">
    <location>
        <begin position="59"/>
        <end position="236"/>
    </location>
</feature>
<dbReference type="Proteomes" id="UP000249590">
    <property type="component" value="Unassembled WGS sequence"/>
</dbReference>
<gene>
    <name evidence="3" type="ORF">DLJ53_19140</name>
</gene>
<proteinExistence type="predicted"/>
<dbReference type="Pfam" id="PF20441">
    <property type="entry name" value="TerL_nuclease"/>
    <property type="match status" value="1"/>
</dbReference>
<dbReference type="AlphaFoldDB" id="A0A8B2NRW8"/>
<accession>A0A8B2NRW8</accession>
<dbReference type="EMBL" id="QHHQ01000004">
    <property type="protein sequence ID" value="RAH99861.1"/>
    <property type="molecule type" value="Genomic_DNA"/>
</dbReference>
<dbReference type="Pfam" id="PF03354">
    <property type="entry name" value="TerL_ATPase"/>
    <property type="match status" value="1"/>
</dbReference>
<dbReference type="InterPro" id="IPR027417">
    <property type="entry name" value="P-loop_NTPase"/>
</dbReference>
<protein>
    <submittedName>
        <fullName evidence="3">Terminase</fullName>
    </submittedName>
</protein>
<dbReference type="Gene3D" id="3.30.420.240">
    <property type="match status" value="1"/>
</dbReference>
<evidence type="ECO:0000259" key="2">
    <source>
        <dbReference type="Pfam" id="PF20441"/>
    </source>
</evidence>
<dbReference type="PANTHER" id="PTHR41287:SF1">
    <property type="entry name" value="PROTEIN YMFN"/>
    <property type="match status" value="1"/>
</dbReference>
<evidence type="ECO:0000313" key="3">
    <source>
        <dbReference type="EMBL" id="RAH99861.1"/>
    </source>
</evidence>
<organism evidence="3 4">
    <name type="scientific">Acuticoccus sediminis</name>
    <dbReference type="NCBI Taxonomy" id="2184697"/>
    <lineage>
        <taxon>Bacteria</taxon>
        <taxon>Pseudomonadati</taxon>
        <taxon>Pseudomonadota</taxon>
        <taxon>Alphaproteobacteria</taxon>
        <taxon>Hyphomicrobiales</taxon>
        <taxon>Amorphaceae</taxon>
        <taxon>Acuticoccus</taxon>
    </lineage>
</organism>
<dbReference type="InterPro" id="IPR046461">
    <property type="entry name" value="TerL_ATPase"/>
</dbReference>
<sequence length="552" mass="61378">MDWAIHVIYNSDATFCRSFDPAPSSYPDTDGRAERMCRFVRRLKLWEGRFAGQPFTLHPFQEAIIRRIYGPSDEHGRRLVRRACIWIPRGNAKTTLASALSLAHFMGPEAEAGGQVIQAAADRENAGIAFKHSWEMVKQDRALSGRVQPIESRKELRHPKSASVLKAISTESYSKHGMNVSFFLADEVHAWPPADAKKLFGTITDSMVKREEPLTIVISTAGEGVGGLAHDLWTYSHRVASGEIEDPTFAPIIFAADPDDDWTEEAAWRKANPAIEAGFLSLDELRIKARRIEHFPADVAGFKRFHLNQWQEGAADPWLSLEVYDAAEDMTPVESLMGRPCWVGVDLSSVEDLTAVVAVFPAEGDHEGRRYDVLAQFFLPADNLTRKGERDRADYVRWADDGILTLTPGNVVDHTAIVDHVVELGERYGVQEVAIDRWNSTAVQTALQEEGFTVAQFGQGFASMAAPVKELKRAILSGHFRHAGNPLLRMCFANVVAEKDPAENEKFTKDPKRTRGRIDGAVAAAMAVGRILANETGPSPYERDRPEGFLFL</sequence>
<dbReference type="GO" id="GO:0004519">
    <property type="term" value="F:endonuclease activity"/>
    <property type="evidence" value="ECO:0007669"/>
    <property type="project" value="InterPro"/>
</dbReference>
<name>A0A8B2NRW8_9HYPH</name>
<dbReference type="PANTHER" id="PTHR41287">
    <property type="match status" value="1"/>
</dbReference>
<keyword evidence="4" id="KW-1185">Reference proteome</keyword>